<proteinExistence type="predicted"/>
<keyword evidence="2" id="KW-1185">Reference proteome</keyword>
<evidence type="ECO:0000313" key="1">
    <source>
        <dbReference type="EMBL" id="MCS4557003.1"/>
    </source>
</evidence>
<gene>
    <name evidence="1" type="ORF">L9G74_11160</name>
</gene>
<accession>A0ABT2FL55</accession>
<reference evidence="2" key="2">
    <citation type="submission" date="2023-07" db="EMBL/GenBank/DDBJ databases">
        <title>Shewanella mangrovi sp. nov., an acetaldehyde- degrading bacterium isolated from mangrove sediment.</title>
        <authorList>
            <person name="Liu Y."/>
        </authorList>
    </citation>
    <scope>NUCLEOTIDE SEQUENCE [LARGE SCALE GENOMIC DNA]</scope>
    <source>
        <strain evidence="2">C32</strain>
    </source>
</reference>
<sequence>MSNIYERLNQLNPRPQRAVATVVSVANGMTTMQHADGSYQSVLGDRFVSGQVYIVDGQVQGSAANLRYSEIEV</sequence>
<dbReference type="RefSeq" id="WP_238896427.1">
    <property type="nucleotide sequence ID" value="NZ_JAKOGG010000006.1"/>
</dbReference>
<dbReference type="EMBL" id="JAKOGG010000006">
    <property type="protein sequence ID" value="MCS4557003.1"/>
    <property type="molecule type" value="Genomic_DNA"/>
</dbReference>
<dbReference type="Proteomes" id="UP001201549">
    <property type="component" value="Unassembled WGS sequence"/>
</dbReference>
<protein>
    <submittedName>
        <fullName evidence="1">Uncharacterized protein</fullName>
    </submittedName>
</protein>
<evidence type="ECO:0000313" key="2">
    <source>
        <dbReference type="Proteomes" id="UP001201549"/>
    </source>
</evidence>
<name>A0ABT2FL55_9GAMM</name>
<organism evidence="1 2">
    <name type="scientific">Shewanella electrica</name>
    <dbReference type="NCBI Taxonomy" id="515560"/>
    <lineage>
        <taxon>Bacteria</taxon>
        <taxon>Pseudomonadati</taxon>
        <taxon>Pseudomonadota</taxon>
        <taxon>Gammaproteobacteria</taxon>
        <taxon>Alteromonadales</taxon>
        <taxon>Shewanellaceae</taxon>
        <taxon>Shewanella</taxon>
    </lineage>
</organism>
<comment type="caution">
    <text evidence="1">The sequence shown here is derived from an EMBL/GenBank/DDBJ whole genome shotgun (WGS) entry which is preliminary data.</text>
</comment>
<reference evidence="1 2" key="1">
    <citation type="submission" date="2022-02" db="EMBL/GenBank/DDBJ databases">
        <authorList>
            <person name="Zhuang L."/>
        </authorList>
    </citation>
    <scope>NUCLEOTIDE SEQUENCE [LARGE SCALE GENOMIC DNA]</scope>
    <source>
        <strain evidence="1 2">C32</strain>
    </source>
</reference>